<dbReference type="AlphaFoldDB" id="A0AA41W8J0"/>
<organism evidence="11 12">
    <name type="scientific">Echinimonas agarilytica</name>
    <dbReference type="NCBI Taxonomy" id="1215918"/>
    <lineage>
        <taxon>Bacteria</taxon>
        <taxon>Pseudomonadati</taxon>
        <taxon>Pseudomonadota</taxon>
        <taxon>Gammaproteobacteria</taxon>
        <taxon>Alteromonadales</taxon>
        <taxon>Echinimonadaceae</taxon>
        <taxon>Echinimonas</taxon>
    </lineage>
</organism>
<protein>
    <submittedName>
        <fullName evidence="11">ATP-binding cassette domain-containing protein</fullName>
    </submittedName>
</protein>
<keyword evidence="4" id="KW-0547">Nucleotide-binding</keyword>
<dbReference type="GO" id="GO:0005524">
    <property type="term" value="F:ATP binding"/>
    <property type="evidence" value="ECO:0007669"/>
    <property type="project" value="UniProtKB-KW"/>
</dbReference>
<evidence type="ECO:0000256" key="2">
    <source>
        <dbReference type="ARBA" id="ARBA00022475"/>
    </source>
</evidence>
<keyword evidence="5 11" id="KW-0067">ATP-binding</keyword>
<dbReference type="Proteomes" id="UP001165393">
    <property type="component" value="Unassembled WGS sequence"/>
</dbReference>
<dbReference type="RefSeq" id="WP_251261902.1">
    <property type="nucleotide sequence ID" value="NZ_JAMQGP010000006.1"/>
</dbReference>
<keyword evidence="1" id="KW-0813">Transport</keyword>
<evidence type="ECO:0000256" key="1">
    <source>
        <dbReference type="ARBA" id="ARBA00022448"/>
    </source>
</evidence>
<dbReference type="Pfam" id="PF03459">
    <property type="entry name" value="TOBE"/>
    <property type="match status" value="1"/>
</dbReference>
<evidence type="ECO:0000259" key="10">
    <source>
        <dbReference type="PROSITE" id="PS51866"/>
    </source>
</evidence>
<dbReference type="InterPro" id="IPR017871">
    <property type="entry name" value="ABC_transporter-like_CS"/>
</dbReference>
<evidence type="ECO:0000256" key="5">
    <source>
        <dbReference type="ARBA" id="ARBA00022840"/>
    </source>
</evidence>
<evidence type="ECO:0000256" key="4">
    <source>
        <dbReference type="ARBA" id="ARBA00022741"/>
    </source>
</evidence>
<dbReference type="EMBL" id="JAMQGP010000006">
    <property type="protein sequence ID" value="MCM2680463.1"/>
    <property type="molecule type" value="Genomic_DNA"/>
</dbReference>
<dbReference type="Gene3D" id="3.40.50.300">
    <property type="entry name" value="P-loop containing nucleotide triphosphate hydrolases"/>
    <property type="match status" value="1"/>
</dbReference>
<dbReference type="PANTHER" id="PTHR43514">
    <property type="entry name" value="ABC TRANSPORTER I FAMILY MEMBER 10"/>
    <property type="match status" value="1"/>
</dbReference>
<evidence type="ECO:0000256" key="3">
    <source>
        <dbReference type="ARBA" id="ARBA00022505"/>
    </source>
</evidence>
<name>A0AA41W8J0_9GAMM</name>
<dbReference type="PROSITE" id="PS00211">
    <property type="entry name" value="ABC_TRANSPORTER_1"/>
    <property type="match status" value="1"/>
</dbReference>
<keyword evidence="7" id="KW-0472">Membrane</keyword>
<reference evidence="11 12" key="1">
    <citation type="journal article" date="2013" name="Antonie Van Leeuwenhoek">
        <title>Echinimonas agarilytica gen. nov., sp. nov., a new gammaproteobacterium isolated from the sea urchin Strongylocentrotus intermedius.</title>
        <authorList>
            <person name="Nedashkovskaya O.I."/>
            <person name="Stenkova A.M."/>
            <person name="Zhukova N.V."/>
            <person name="Van Trappen S."/>
            <person name="Lee J.S."/>
            <person name="Kim S.B."/>
        </authorList>
    </citation>
    <scope>NUCLEOTIDE SEQUENCE [LARGE SCALE GENOMIC DNA]</scope>
    <source>
        <strain evidence="11 12">KMM 6351</strain>
    </source>
</reference>
<gene>
    <name evidence="11" type="ORF">NAF29_12395</name>
</gene>
<dbReference type="Gene3D" id="2.40.50.100">
    <property type="match status" value="1"/>
</dbReference>
<evidence type="ECO:0000256" key="6">
    <source>
        <dbReference type="ARBA" id="ARBA00022967"/>
    </source>
</evidence>
<dbReference type="PROSITE" id="PS51866">
    <property type="entry name" value="MOP"/>
    <property type="match status" value="1"/>
</dbReference>
<dbReference type="InterPro" id="IPR027417">
    <property type="entry name" value="P-loop_NTPase"/>
</dbReference>
<feature type="domain" description="Mop" evidence="10">
    <location>
        <begin position="294"/>
        <end position="359"/>
    </location>
</feature>
<dbReference type="SMART" id="SM00382">
    <property type="entry name" value="AAA"/>
    <property type="match status" value="1"/>
</dbReference>
<dbReference type="PROSITE" id="PS50893">
    <property type="entry name" value="ABC_TRANSPORTER_2"/>
    <property type="match status" value="1"/>
</dbReference>
<accession>A0AA41W8J0</accession>
<dbReference type="SUPFAM" id="SSF50331">
    <property type="entry name" value="MOP-like"/>
    <property type="match status" value="1"/>
</dbReference>
<dbReference type="InterPro" id="IPR003593">
    <property type="entry name" value="AAA+_ATPase"/>
</dbReference>
<dbReference type="GO" id="GO:0016887">
    <property type="term" value="F:ATP hydrolysis activity"/>
    <property type="evidence" value="ECO:0007669"/>
    <property type="project" value="InterPro"/>
</dbReference>
<evidence type="ECO:0000313" key="11">
    <source>
        <dbReference type="EMBL" id="MCM2680463.1"/>
    </source>
</evidence>
<sequence>MLYCDLTLNRQNWRGHYQLSLPELTSLGIVGESGSGKSTLLRCLAGLESTCFGELKIAKKTLQSVHYFAPAEQRQLAFATQSSMLFPHMTVQKLLTLAASKGEVDPTTQTELMGRVGVLSWLHKKPAQLSGGQQQRVAFARTLLQSPALLLMDEPFSALDPINKRDMLEILKDYIETTPTQLIYVSHALEEVAYLCEHMSILADGKVLKTGPTATLMSDSSLSQAYSDLEFGAVVRCFAEQWNQDYQLMRLSIGQSDSCAQQLWMKMDKQLQGKPVFVKVPAQEVIVARRPIVDASIQNSLACQISGVEPGPNQNCLVKMDLDGQGIFAEISNRAQENLKLQQGERVYCHVKAMSLHAR</sequence>
<dbReference type="PANTHER" id="PTHR43514:SF4">
    <property type="entry name" value="ABC TRANSPORTER I FAMILY MEMBER 10"/>
    <property type="match status" value="1"/>
</dbReference>
<evidence type="ECO:0000256" key="8">
    <source>
        <dbReference type="PROSITE-ProRule" id="PRU01213"/>
    </source>
</evidence>
<keyword evidence="6" id="KW-1278">Translocase</keyword>
<dbReference type="InterPro" id="IPR050334">
    <property type="entry name" value="Molybdenum_import_ModC"/>
</dbReference>
<dbReference type="InterPro" id="IPR003439">
    <property type="entry name" value="ABC_transporter-like_ATP-bd"/>
</dbReference>
<dbReference type="Pfam" id="PF00005">
    <property type="entry name" value="ABC_tran"/>
    <property type="match status" value="1"/>
</dbReference>
<dbReference type="InterPro" id="IPR004606">
    <property type="entry name" value="Mop_domain"/>
</dbReference>
<evidence type="ECO:0000313" key="12">
    <source>
        <dbReference type="Proteomes" id="UP001165393"/>
    </source>
</evidence>
<dbReference type="InterPro" id="IPR008995">
    <property type="entry name" value="Mo/tungstate-bd_C_term_dom"/>
</dbReference>
<proteinExistence type="predicted"/>
<dbReference type="SUPFAM" id="SSF52540">
    <property type="entry name" value="P-loop containing nucleoside triphosphate hydrolases"/>
    <property type="match status" value="1"/>
</dbReference>
<feature type="domain" description="ABC transporter" evidence="9">
    <location>
        <begin position="1"/>
        <end position="229"/>
    </location>
</feature>
<dbReference type="GO" id="GO:0015689">
    <property type="term" value="P:molybdate ion transport"/>
    <property type="evidence" value="ECO:0007669"/>
    <property type="project" value="InterPro"/>
</dbReference>
<keyword evidence="12" id="KW-1185">Reference proteome</keyword>
<comment type="caution">
    <text evidence="11">The sequence shown here is derived from an EMBL/GenBank/DDBJ whole genome shotgun (WGS) entry which is preliminary data.</text>
</comment>
<dbReference type="InterPro" id="IPR005116">
    <property type="entry name" value="Transp-assoc_OB_typ1"/>
</dbReference>
<evidence type="ECO:0000259" key="9">
    <source>
        <dbReference type="PROSITE" id="PS50893"/>
    </source>
</evidence>
<evidence type="ECO:0000256" key="7">
    <source>
        <dbReference type="ARBA" id="ARBA00023136"/>
    </source>
</evidence>
<keyword evidence="2" id="KW-1003">Cell membrane</keyword>
<keyword evidence="3 8" id="KW-0500">Molybdenum</keyword>